<organism evidence="1 2">
    <name type="scientific">Reichenbachiella ulvae</name>
    <dbReference type="NCBI Taxonomy" id="2980104"/>
    <lineage>
        <taxon>Bacteria</taxon>
        <taxon>Pseudomonadati</taxon>
        <taxon>Bacteroidota</taxon>
        <taxon>Cytophagia</taxon>
        <taxon>Cytophagales</taxon>
        <taxon>Reichenbachiellaceae</taxon>
        <taxon>Reichenbachiella</taxon>
    </lineage>
</organism>
<dbReference type="RefSeq" id="WP_264136127.1">
    <property type="nucleotide sequence ID" value="NZ_JAOYOD010000001.1"/>
</dbReference>
<keyword evidence="2" id="KW-1185">Reference proteome</keyword>
<evidence type="ECO:0000313" key="2">
    <source>
        <dbReference type="Proteomes" id="UP001300692"/>
    </source>
</evidence>
<dbReference type="Proteomes" id="UP001300692">
    <property type="component" value="Unassembled WGS sequence"/>
</dbReference>
<comment type="caution">
    <text evidence="1">The sequence shown here is derived from an EMBL/GenBank/DDBJ whole genome shotgun (WGS) entry which is preliminary data.</text>
</comment>
<protein>
    <submittedName>
        <fullName evidence="1">Uncharacterized protein</fullName>
    </submittedName>
</protein>
<evidence type="ECO:0000313" key="1">
    <source>
        <dbReference type="EMBL" id="MCV9385336.1"/>
    </source>
</evidence>
<accession>A0ABT3CP39</accession>
<proteinExistence type="predicted"/>
<name>A0ABT3CP39_9BACT</name>
<reference evidence="1 2" key="1">
    <citation type="submission" date="2022-10" db="EMBL/GenBank/DDBJ databases">
        <title>Comparative genomics and taxonomic characterization of three novel marine species of genus Reichenbachiella exhibiting antioxidant and polysaccharide degradation activities.</title>
        <authorList>
            <person name="Muhammad N."/>
            <person name="Lee Y.-J."/>
            <person name="Ko J."/>
            <person name="Kim S.-G."/>
        </authorList>
    </citation>
    <scope>NUCLEOTIDE SEQUENCE [LARGE SCALE GENOMIC DNA]</scope>
    <source>
        <strain evidence="1 2">ABR2-5</strain>
    </source>
</reference>
<dbReference type="EMBL" id="JAOYOD010000001">
    <property type="protein sequence ID" value="MCV9385336.1"/>
    <property type="molecule type" value="Genomic_DNA"/>
</dbReference>
<gene>
    <name evidence="1" type="ORF">N7U62_01605</name>
</gene>
<sequence>MAFSSLLIANGILHNVTNQPLRGGKSYYRTDKKKEWTRPPHGYRMYVDAEVLE</sequence>